<keyword evidence="3" id="KW-1185">Reference proteome</keyword>
<dbReference type="OrthoDB" id="15108at2759"/>
<keyword evidence="1" id="KW-0472">Membrane</keyword>
<protein>
    <recommendedName>
        <fullName evidence="4">Complex I-B15</fullName>
    </recommendedName>
</protein>
<accession>A0A0C2T174</accession>
<evidence type="ECO:0000313" key="2">
    <source>
        <dbReference type="EMBL" id="KIL69520.1"/>
    </source>
</evidence>
<evidence type="ECO:0000313" key="3">
    <source>
        <dbReference type="Proteomes" id="UP000054549"/>
    </source>
</evidence>
<proteinExistence type="predicted"/>
<dbReference type="EMBL" id="KN818225">
    <property type="protein sequence ID" value="KIL69520.1"/>
    <property type="molecule type" value="Genomic_DNA"/>
</dbReference>
<evidence type="ECO:0000256" key="1">
    <source>
        <dbReference type="SAM" id="Phobius"/>
    </source>
</evidence>
<dbReference type="Proteomes" id="UP000054549">
    <property type="component" value="Unassembled WGS sequence"/>
</dbReference>
<name>A0A0C2T174_AMAMK</name>
<gene>
    <name evidence="2" type="ORF">M378DRAFT_97138</name>
</gene>
<dbReference type="InParanoid" id="A0A0C2T174"/>
<dbReference type="PANTHER" id="PTHR39476">
    <property type="entry name" value="NADH:UBIQUINONE OXIDOREDUCTASE 6.6KD SUBUNIT"/>
    <property type="match status" value="1"/>
</dbReference>
<dbReference type="PANTHER" id="PTHR39476:SF1">
    <property type="entry name" value="NADH DEHYDROGENASE [UBIQUINONE] 1 BETA SUBCOMPLEX SUBUNIT 4"/>
    <property type="match status" value="1"/>
</dbReference>
<keyword evidence="1" id="KW-0812">Transmembrane</keyword>
<keyword evidence="1" id="KW-1133">Transmembrane helix</keyword>
<reference evidence="2 3" key="1">
    <citation type="submission" date="2014-04" db="EMBL/GenBank/DDBJ databases">
        <title>Evolutionary Origins and Diversification of the Mycorrhizal Mutualists.</title>
        <authorList>
            <consortium name="DOE Joint Genome Institute"/>
            <consortium name="Mycorrhizal Genomics Consortium"/>
            <person name="Kohler A."/>
            <person name="Kuo A."/>
            <person name="Nagy L.G."/>
            <person name="Floudas D."/>
            <person name="Copeland A."/>
            <person name="Barry K.W."/>
            <person name="Cichocki N."/>
            <person name="Veneault-Fourrey C."/>
            <person name="LaButti K."/>
            <person name="Lindquist E.A."/>
            <person name="Lipzen A."/>
            <person name="Lundell T."/>
            <person name="Morin E."/>
            <person name="Murat C."/>
            <person name="Riley R."/>
            <person name="Ohm R."/>
            <person name="Sun H."/>
            <person name="Tunlid A."/>
            <person name="Henrissat B."/>
            <person name="Grigoriev I.V."/>
            <person name="Hibbett D.S."/>
            <person name="Martin F."/>
        </authorList>
    </citation>
    <scope>NUCLEOTIDE SEQUENCE [LARGE SCALE GENOMIC DNA]</scope>
    <source>
        <strain evidence="2 3">Koide BX008</strain>
    </source>
</reference>
<feature type="transmembrane region" description="Helical" evidence="1">
    <location>
        <begin position="37"/>
        <end position="56"/>
    </location>
</feature>
<sequence>MGEHGAVKTDPAIERFNRMREEAYKNFRWTRTTVRTAVLGFIVFPGLLYGLSQVGYRRWDWIARRKGEPLRVSTHD</sequence>
<organism evidence="2 3">
    <name type="scientific">Amanita muscaria (strain Koide BX008)</name>
    <dbReference type="NCBI Taxonomy" id="946122"/>
    <lineage>
        <taxon>Eukaryota</taxon>
        <taxon>Fungi</taxon>
        <taxon>Dikarya</taxon>
        <taxon>Basidiomycota</taxon>
        <taxon>Agaricomycotina</taxon>
        <taxon>Agaricomycetes</taxon>
        <taxon>Agaricomycetidae</taxon>
        <taxon>Agaricales</taxon>
        <taxon>Pluteineae</taxon>
        <taxon>Amanitaceae</taxon>
        <taxon>Amanita</taxon>
    </lineage>
</organism>
<dbReference type="HOGENOM" id="CLU_183941_0_1_1"/>
<dbReference type="STRING" id="946122.A0A0C2T174"/>
<dbReference type="AlphaFoldDB" id="A0A0C2T174"/>
<evidence type="ECO:0008006" key="4">
    <source>
        <dbReference type="Google" id="ProtNLM"/>
    </source>
</evidence>